<protein>
    <submittedName>
        <fullName evidence="2">Uncharacterized protein</fullName>
    </submittedName>
</protein>
<accession>A0AAU7DCA6</accession>
<name>A0AAU7DCA6_9BACT</name>
<evidence type="ECO:0000256" key="1">
    <source>
        <dbReference type="SAM" id="Phobius"/>
    </source>
</evidence>
<feature type="transmembrane region" description="Helical" evidence="1">
    <location>
        <begin position="37"/>
        <end position="61"/>
    </location>
</feature>
<dbReference type="EMBL" id="CP121195">
    <property type="protein sequence ID" value="XBH14792.1"/>
    <property type="molecule type" value="Genomic_DNA"/>
</dbReference>
<keyword evidence="1" id="KW-0472">Membrane</keyword>
<evidence type="ECO:0000313" key="2">
    <source>
        <dbReference type="EMBL" id="XBH14792.1"/>
    </source>
</evidence>
<sequence length="76" mass="8254">MNITIRFSNPFYLVTFSAALLLIGWAIGAQWGHSATAGYALFWAIVALLVHDAAMAILAGIGGYKFAMHLRNKDGR</sequence>
<proteinExistence type="predicted"/>
<keyword evidence="1" id="KW-0812">Transmembrane</keyword>
<gene>
    <name evidence="2" type="ORF">P8936_06450</name>
</gene>
<keyword evidence="1" id="KW-1133">Transmembrane helix</keyword>
<organism evidence="2">
    <name type="scientific">Edaphobacter paludis</name>
    <dbReference type="NCBI Taxonomy" id="3035702"/>
    <lineage>
        <taxon>Bacteria</taxon>
        <taxon>Pseudomonadati</taxon>
        <taxon>Acidobacteriota</taxon>
        <taxon>Terriglobia</taxon>
        <taxon>Terriglobales</taxon>
        <taxon>Acidobacteriaceae</taxon>
        <taxon>Edaphobacter</taxon>
    </lineage>
</organism>
<feature type="transmembrane region" description="Helical" evidence="1">
    <location>
        <begin position="12"/>
        <end position="31"/>
    </location>
</feature>
<dbReference type="AlphaFoldDB" id="A0AAU7DCA6"/>
<dbReference type="RefSeq" id="WP_348270065.1">
    <property type="nucleotide sequence ID" value="NZ_CP121195.1"/>
</dbReference>
<reference evidence="2" key="1">
    <citation type="submission" date="2023-03" db="EMBL/GenBank/DDBJ databases">
        <title>Edaphobacter sp.</title>
        <authorList>
            <person name="Huber K.J."/>
            <person name="Papendorf J."/>
            <person name="Pilke C."/>
            <person name="Bunk B."/>
            <person name="Sproeer C."/>
            <person name="Pester M."/>
        </authorList>
    </citation>
    <scope>NUCLEOTIDE SEQUENCE</scope>
    <source>
        <strain evidence="2">DSM 109920</strain>
    </source>
</reference>